<dbReference type="GO" id="GO:0070043">
    <property type="term" value="F:rRNA (guanine-N7-)-methyltransferase activity"/>
    <property type="evidence" value="ECO:0007669"/>
    <property type="project" value="UniProtKB-UniRule"/>
</dbReference>
<dbReference type="SUPFAM" id="SSF53335">
    <property type="entry name" value="S-adenosyl-L-methionine-dependent methyltransferases"/>
    <property type="match status" value="1"/>
</dbReference>
<keyword evidence="1 6" id="KW-0963">Cytoplasm</keyword>
<keyword evidence="4 6" id="KW-0808">Transferase</keyword>
<organism evidence="8 9">
    <name type="scientific">Eggerthella lenta</name>
    <name type="common">Eubacterium lentum</name>
    <dbReference type="NCBI Taxonomy" id="84112"/>
    <lineage>
        <taxon>Bacteria</taxon>
        <taxon>Bacillati</taxon>
        <taxon>Actinomycetota</taxon>
        <taxon>Coriobacteriia</taxon>
        <taxon>Eggerthellales</taxon>
        <taxon>Eggerthellaceae</taxon>
        <taxon>Eggerthella</taxon>
    </lineage>
</organism>
<evidence type="ECO:0000256" key="3">
    <source>
        <dbReference type="ARBA" id="ARBA00022603"/>
    </source>
</evidence>
<comment type="function">
    <text evidence="6">Specifically methylates the N7 position of a guanine in 16S rRNA.</text>
</comment>
<dbReference type="InterPro" id="IPR029063">
    <property type="entry name" value="SAM-dependent_MTases_sf"/>
</dbReference>
<keyword evidence="5 6" id="KW-0949">S-adenosyl-L-methionine</keyword>
<dbReference type="PANTHER" id="PTHR31760">
    <property type="entry name" value="S-ADENOSYL-L-METHIONINE-DEPENDENT METHYLTRANSFERASES SUPERFAMILY PROTEIN"/>
    <property type="match status" value="1"/>
</dbReference>
<dbReference type="PANTHER" id="PTHR31760:SF0">
    <property type="entry name" value="S-ADENOSYL-L-METHIONINE-DEPENDENT METHYLTRANSFERASES SUPERFAMILY PROTEIN"/>
    <property type="match status" value="1"/>
</dbReference>
<dbReference type="HAMAP" id="MF_00074">
    <property type="entry name" value="16SrRNA_methyltr_G"/>
    <property type="match status" value="1"/>
</dbReference>
<dbReference type="Proteomes" id="UP000436429">
    <property type="component" value="Unassembled WGS sequence"/>
</dbReference>
<feature type="binding site" evidence="6">
    <location>
        <position position="125"/>
    </location>
    <ligand>
        <name>S-adenosyl-L-methionine</name>
        <dbReference type="ChEBI" id="CHEBI:59789"/>
    </ligand>
</feature>
<keyword evidence="3 6" id="KW-0489">Methyltransferase</keyword>
<evidence type="ECO:0000313" key="10">
    <source>
        <dbReference type="Proteomes" id="UP000436429"/>
    </source>
</evidence>
<comment type="caution">
    <text evidence="8">The sequence shown here is derived from an EMBL/GenBank/DDBJ whole genome shotgun (WGS) entry which is preliminary data.</text>
</comment>
<dbReference type="EC" id="2.1.1.-" evidence="6"/>
<dbReference type="GeneID" id="69512510"/>
<evidence type="ECO:0000313" key="9">
    <source>
        <dbReference type="Proteomes" id="UP000253752"/>
    </source>
</evidence>
<feature type="binding site" evidence="6">
    <location>
        <begin position="108"/>
        <end position="109"/>
    </location>
    <ligand>
        <name>S-adenosyl-L-methionine</name>
        <dbReference type="ChEBI" id="CHEBI:59789"/>
    </ligand>
</feature>
<dbReference type="Pfam" id="PF02527">
    <property type="entry name" value="GidB"/>
    <property type="match status" value="1"/>
</dbReference>
<evidence type="ECO:0000256" key="1">
    <source>
        <dbReference type="ARBA" id="ARBA00022490"/>
    </source>
</evidence>
<sequence>MREDLLKRHLELVIEANKTTNITRISTWDEGMLLHVQDSLVGLPELREAPEGRMVDIGSGAGYPGIPLAIESGRSTLLADSVGKKTTILASMVQTLGLDNVDVYTGRIEDLAREEPASFAAVTARALAQLSILMEFASPLLQEGGRLICYKANVSDEEMEHALSLQNRLAMKLVSDRIVELGKNHRRIICFEKTGTPHVKLPRKTGFAQKRPL</sequence>
<evidence type="ECO:0000256" key="6">
    <source>
        <dbReference type="HAMAP-Rule" id="MF_00074"/>
    </source>
</evidence>
<dbReference type="EMBL" id="WPOM01000002">
    <property type="protein sequence ID" value="MVN31868.1"/>
    <property type="molecule type" value="Genomic_DNA"/>
</dbReference>
<evidence type="ECO:0000256" key="4">
    <source>
        <dbReference type="ARBA" id="ARBA00022679"/>
    </source>
</evidence>
<accession>A0A369MSW4</accession>
<reference evidence="8 9" key="1">
    <citation type="journal article" date="2018" name="Elife">
        <title>Discovery and characterization of a prevalent human gut bacterial enzyme sufficient for the inactivation of a family of plant toxins.</title>
        <authorList>
            <person name="Koppel N."/>
            <person name="Bisanz J.E."/>
            <person name="Pandelia M.E."/>
            <person name="Turnbaugh P.J."/>
            <person name="Balskus E.P."/>
        </authorList>
    </citation>
    <scope>NUCLEOTIDE SEQUENCE [LARGE SCALE GENOMIC DNA]</scope>
    <source>
        <strain evidence="8 9">MR1 #12</strain>
    </source>
</reference>
<protein>
    <recommendedName>
        <fullName evidence="6">Ribosomal RNA small subunit methyltransferase G</fullName>
        <ecNumber evidence="6">2.1.1.-</ecNumber>
    </recommendedName>
    <alternativeName>
        <fullName evidence="6">16S rRNA 7-methylguanosine methyltransferase</fullName>
        <shortName evidence="6">16S rRNA m7G methyltransferase</shortName>
    </alternativeName>
</protein>
<comment type="caution">
    <text evidence="6">Lacks conserved residue(s) required for the propagation of feature annotation.</text>
</comment>
<dbReference type="RefSeq" id="WP_009305576.1">
    <property type="nucleotide sequence ID" value="NZ_AP025575.1"/>
</dbReference>
<dbReference type="CDD" id="cd02440">
    <property type="entry name" value="AdoMet_MTases"/>
    <property type="match status" value="1"/>
</dbReference>
<comment type="similarity">
    <text evidence="6">Belongs to the methyltransferase superfamily. RNA methyltransferase RsmG family.</text>
</comment>
<dbReference type="GO" id="GO:0005829">
    <property type="term" value="C:cytosol"/>
    <property type="evidence" value="ECO:0007669"/>
    <property type="project" value="TreeGrafter"/>
</dbReference>
<dbReference type="AlphaFoldDB" id="A0A369MSW4"/>
<dbReference type="EMBL" id="PPTX01000015">
    <property type="protein sequence ID" value="RDB78479.1"/>
    <property type="molecule type" value="Genomic_DNA"/>
</dbReference>
<reference evidence="7 10" key="2">
    <citation type="submission" date="2019-11" db="EMBL/GenBank/DDBJ databases">
        <title>Whole genome shotgun sequencing (WGS) data from Adlercreutzia equolifaciens ResAG-91, Eggerthella lenta MRI-F36, MRI-F37, MRI-F40, ResAG-49, ResAG-88, ResAG-121, ResAG-145, and Gordonibacter sp. ResAG-5, ResAG-26, ResAG-43, ResAG-50, ResAG-59.</title>
        <authorList>
            <person name="Stoll D.A."/>
            <person name="Danylec N."/>
            <person name="Franz C.M.A.P."/>
            <person name="Huch M."/>
        </authorList>
    </citation>
    <scope>NUCLEOTIDE SEQUENCE [LARGE SCALE GENOMIC DNA]</scope>
    <source>
        <strain evidence="7 10">ResAG-88</strain>
    </source>
</reference>
<evidence type="ECO:0000313" key="7">
    <source>
        <dbReference type="EMBL" id="MVN31868.1"/>
    </source>
</evidence>
<dbReference type="InterPro" id="IPR003682">
    <property type="entry name" value="rRNA_ssu_MeTfrase_G"/>
</dbReference>
<keyword evidence="2 6" id="KW-0698">rRNA processing</keyword>
<feature type="binding site" evidence="6">
    <location>
        <position position="63"/>
    </location>
    <ligand>
        <name>S-adenosyl-L-methionine</name>
        <dbReference type="ChEBI" id="CHEBI:59789"/>
    </ligand>
</feature>
<gene>
    <name evidence="6 8" type="primary">rsmG</name>
    <name evidence="8" type="ORF">C1872_10020</name>
    <name evidence="7" type="ORF">GO726_01565</name>
</gene>
<dbReference type="PIRSF" id="PIRSF003078">
    <property type="entry name" value="GidB"/>
    <property type="match status" value="1"/>
</dbReference>
<proteinExistence type="inferred from homology"/>
<dbReference type="Proteomes" id="UP000253752">
    <property type="component" value="Unassembled WGS sequence"/>
</dbReference>
<name>A0A369MSW4_EGGLN</name>
<evidence type="ECO:0000256" key="2">
    <source>
        <dbReference type="ARBA" id="ARBA00022552"/>
    </source>
</evidence>
<comment type="subcellular location">
    <subcellularLocation>
        <location evidence="6">Cytoplasm</location>
    </subcellularLocation>
</comment>
<dbReference type="NCBIfam" id="TIGR00138">
    <property type="entry name" value="rsmG_gidB"/>
    <property type="match status" value="1"/>
</dbReference>
<evidence type="ECO:0000313" key="8">
    <source>
        <dbReference type="EMBL" id="RDB78479.1"/>
    </source>
</evidence>
<feature type="binding site" evidence="6">
    <location>
        <position position="58"/>
    </location>
    <ligand>
        <name>S-adenosyl-L-methionine</name>
        <dbReference type="ChEBI" id="CHEBI:59789"/>
    </ligand>
</feature>
<evidence type="ECO:0000256" key="5">
    <source>
        <dbReference type="ARBA" id="ARBA00022691"/>
    </source>
</evidence>
<dbReference type="Gene3D" id="3.40.50.150">
    <property type="entry name" value="Vaccinia Virus protein VP39"/>
    <property type="match status" value="1"/>
</dbReference>